<feature type="transmembrane region" description="Helical" evidence="2">
    <location>
        <begin position="146"/>
        <end position="166"/>
    </location>
</feature>
<proteinExistence type="predicted"/>
<accession>A0A9P5YSQ1</accession>
<feature type="region of interest" description="Disordered" evidence="1">
    <location>
        <begin position="323"/>
        <end position="349"/>
    </location>
</feature>
<feature type="transmembrane region" description="Helical" evidence="2">
    <location>
        <begin position="38"/>
        <end position="57"/>
    </location>
</feature>
<keyword evidence="2" id="KW-1133">Transmembrane helix</keyword>
<comment type="caution">
    <text evidence="3">The sequence shown here is derived from an EMBL/GenBank/DDBJ whole genome shotgun (WGS) entry which is preliminary data.</text>
</comment>
<name>A0A9P5YSQ1_9AGAR</name>
<dbReference type="OrthoDB" id="3226582at2759"/>
<dbReference type="AlphaFoldDB" id="A0A9P5YSQ1"/>
<sequence>MSDANSTSLHQAILQAGFTDNDERVIIASALNVSMFQALLMGIYTVICGGTMYAYLTRQPSKRYLVPGTVCLLYLSNLVAFGIQWNSTKSQFVDDGATRDTIFLSLLDTQVAMFVAVTFMNAISLVLSDVLLIWRCFNLWNRSVRIISIPVFLTVAEGVSGAIGSAVNPPSALDEQVILGKVLASGIMISACTTVITTLLITYRINSFLKNKDISSRKFRNVIDIVVQSGLVSSLSLLVLGISNVITSSSPINNTQTLIVGFWTSAFVFPLAGIATTIVVARVATLSDNDDPAMSVHLTGIRFQPGSTTQSGTASGVIAIRDDSARDPTKEISQLQASDSDEKGFISPV</sequence>
<feature type="transmembrane region" description="Helical" evidence="2">
    <location>
        <begin position="222"/>
        <end position="246"/>
    </location>
</feature>
<keyword evidence="4" id="KW-1185">Reference proteome</keyword>
<dbReference type="EMBL" id="MU155378">
    <property type="protein sequence ID" value="KAF9474461.1"/>
    <property type="molecule type" value="Genomic_DNA"/>
</dbReference>
<gene>
    <name evidence="3" type="ORF">BDN70DRAFT_936647</name>
</gene>
<feature type="transmembrane region" description="Helical" evidence="2">
    <location>
        <begin position="258"/>
        <end position="281"/>
    </location>
</feature>
<evidence type="ECO:0000313" key="3">
    <source>
        <dbReference type="EMBL" id="KAF9474461.1"/>
    </source>
</evidence>
<keyword evidence="2" id="KW-0472">Membrane</keyword>
<feature type="transmembrane region" description="Helical" evidence="2">
    <location>
        <begin position="178"/>
        <end position="201"/>
    </location>
</feature>
<protein>
    <submittedName>
        <fullName evidence="3">Uncharacterized protein</fullName>
    </submittedName>
</protein>
<dbReference type="Proteomes" id="UP000807469">
    <property type="component" value="Unassembled WGS sequence"/>
</dbReference>
<reference evidence="3" key="1">
    <citation type="submission" date="2020-11" db="EMBL/GenBank/DDBJ databases">
        <authorList>
            <consortium name="DOE Joint Genome Institute"/>
            <person name="Ahrendt S."/>
            <person name="Riley R."/>
            <person name="Andreopoulos W."/>
            <person name="Labutti K."/>
            <person name="Pangilinan J."/>
            <person name="Ruiz-Duenas F.J."/>
            <person name="Barrasa J.M."/>
            <person name="Sanchez-Garcia M."/>
            <person name="Camarero S."/>
            <person name="Miyauchi S."/>
            <person name="Serrano A."/>
            <person name="Linde D."/>
            <person name="Babiker R."/>
            <person name="Drula E."/>
            <person name="Ayuso-Fernandez I."/>
            <person name="Pacheco R."/>
            <person name="Padilla G."/>
            <person name="Ferreira P."/>
            <person name="Barriuso J."/>
            <person name="Kellner H."/>
            <person name="Castanera R."/>
            <person name="Alfaro M."/>
            <person name="Ramirez L."/>
            <person name="Pisabarro A.G."/>
            <person name="Kuo A."/>
            <person name="Tritt A."/>
            <person name="Lipzen A."/>
            <person name="He G."/>
            <person name="Yan M."/>
            <person name="Ng V."/>
            <person name="Cullen D."/>
            <person name="Martin F."/>
            <person name="Rosso M.-N."/>
            <person name="Henrissat B."/>
            <person name="Hibbett D."/>
            <person name="Martinez A.T."/>
            <person name="Grigoriev I.V."/>
        </authorList>
    </citation>
    <scope>NUCLEOTIDE SEQUENCE</scope>
    <source>
        <strain evidence="3">CIRM-BRFM 674</strain>
    </source>
</reference>
<feature type="transmembrane region" description="Helical" evidence="2">
    <location>
        <begin position="64"/>
        <end position="85"/>
    </location>
</feature>
<evidence type="ECO:0000256" key="1">
    <source>
        <dbReference type="SAM" id="MobiDB-lite"/>
    </source>
</evidence>
<evidence type="ECO:0000256" key="2">
    <source>
        <dbReference type="SAM" id="Phobius"/>
    </source>
</evidence>
<evidence type="ECO:0000313" key="4">
    <source>
        <dbReference type="Proteomes" id="UP000807469"/>
    </source>
</evidence>
<organism evidence="3 4">
    <name type="scientific">Pholiota conissans</name>
    <dbReference type="NCBI Taxonomy" id="109636"/>
    <lineage>
        <taxon>Eukaryota</taxon>
        <taxon>Fungi</taxon>
        <taxon>Dikarya</taxon>
        <taxon>Basidiomycota</taxon>
        <taxon>Agaricomycotina</taxon>
        <taxon>Agaricomycetes</taxon>
        <taxon>Agaricomycetidae</taxon>
        <taxon>Agaricales</taxon>
        <taxon>Agaricineae</taxon>
        <taxon>Strophariaceae</taxon>
        <taxon>Pholiota</taxon>
    </lineage>
</organism>
<feature type="compositionally biased region" description="Basic and acidic residues" evidence="1">
    <location>
        <begin position="340"/>
        <end position="349"/>
    </location>
</feature>
<keyword evidence="2" id="KW-0812">Transmembrane</keyword>
<feature type="transmembrane region" description="Helical" evidence="2">
    <location>
        <begin position="111"/>
        <end position="134"/>
    </location>
</feature>